<name>A0AAN7WPU9_9SACH</name>
<feature type="compositionally biased region" description="Basic and acidic residues" evidence="1">
    <location>
        <begin position="121"/>
        <end position="142"/>
    </location>
</feature>
<feature type="region of interest" description="Disordered" evidence="1">
    <location>
        <begin position="108"/>
        <end position="142"/>
    </location>
</feature>
<evidence type="ECO:0000313" key="3">
    <source>
        <dbReference type="Proteomes" id="UP001306508"/>
    </source>
</evidence>
<protein>
    <submittedName>
        <fullName evidence="2">Uncharacterized protein</fullName>
    </submittedName>
</protein>
<dbReference type="Proteomes" id="UP001306508">
    <property type="component" value="Unassembled WGS sequence"/>
</dbReference>
<evidence type="ECO:0000256" key="1">
    <source>
        <dbReference type="SAM" id="MobiDB-lite"/>
    </source>
</evidence>
<organism evidence="2 3">
    <name type="scientific">Arxiozyma heterogenica</name>
    <dbReference type="NCBI Taxonomy" id="278026"/>
    <lineage>
        <taxon>Eukaryota</taxon>
        <taxon>Fungi</taxon>
        <taxon>Dikarya</taxon>
        <taxon>Ascomycota</taxon>
        <taxon>Saccharomycotina</taxon>
        <taxon>Saccharomycetes</taxon>
        <taxon>Saccharomycetales</taxon>
        <taxon>Saccharomycetaceae</taxon>
        <taxon>Arxiozyma</taxon>
    </lineage>
</organism>
<proteinExistence type="predicted"/>
<accession>A0AAN7WPU9</accession>
<feature type="compositionally biased region" description="Polar residues" evidence="1">
    <location>
        <begin position="111"/>
        <end position="120"/>
    </location>
</feature>
<dbReference type="Pfam" id="PF08203">
    <property type="entry name" value="RNA_polI_A14"/>
    <property type="match status" value="1"/>
</dbReference>
<dbReference type="EMBL" id="JAWIZZ010000040">
    <property type="protein sequence ID" value="KAK5780867.1"/>
    <property type="molecule type" value="Genomic_DNA"/>
</dbReference>
<dbReference type="Gene3D" id="6.10.250.3390">
    <property type="match status" value="1"/>
</dbReference>
<reference evidence="3" key="1">
    <citation type="submission" date="2023-07" db="EMBL/GenBank/DDBJ databases">
        <title>A draft genome of Kazachstania heterogenica Y-27499.</title>
        <authorList>
            <person name="Donic C."/>
            <person name="Kralova J.S."/>
            <person name="Fidel L."/>
            <person name="Ben-Dor S."/>
            <person name="Jung S."/>
        </authorList>
    </citation>
    <scope>NUCLEOTIDE SEQUENCE [LARGE SCALE GENOMIC DNA]</scope>
    <source>
        <strain evidence="3">Y27499</strain>
    </source>
</reference>
<keyword evidence="3" id="KW-1185">Reference proteome</keyword>
<dbReference type="AlphaFoldDB" id="A0AAN7WPU9"/>
<feature type="region of interest" description="Disordered" evidence="1">
    <location>
        <begin position="51"/>
        <end position="73"/>
    </location>
</feature>
<sequence>MLKGSRRGNYVSTLNKPVVIHKIGKPQHVSKDEILRFLDDFITSKEDFVDSNSNATTIDNSNGNSKNNLQGSQIATTGGASDIILNIDTNLTSSLSQLKRIQRDFKGLPPQSATLSSIKINDTHNKKADSENTEQEKEDKIT</sequence>
<gene>
    <name evidence="2" type="ORF">RI543_001994</name>
</gene>
<comment type="caution">
    <text evidence="2">The sequence shown here is derived from an EMBL/GenBank/DDBJ whole genome shotgun (WGS) entry which is preliminary data.</text>
</comment>
<dbReference type="InterPro" id="IPR013239">
    <property type="entry name" value="RNA_polI_Rpa14"/>
</dbReference>
<evidence type="ECO:0000313" key="2">
    <source>
        <dbReference type="EMBL" id="KAK5780867.1"/>
    </source>
</evidence>